<dbReference type="Proteomes" id="UP000008141">
    <property type="component" value="Unassembled WGS sequence"/>
</dbReference>
<dbReference type="OrthoDB" id="2962993at2759"/>
<dbReference type="InterPro" id="IPR042099">
    <property type="entry name" value="ANL_N_sf"/>
</dbReference>
<dbReference type="GO" id="GO:0031956">
    <property type="term" value="F:medium-chain fatty acid-CoA ligase activity"/>
    <property type="evidence" value="ECO:0007669"/>
    <property type="project" value="TreeGrafter"/>
</dbReference>
<evidence type="ECO:0000313" key="5">
    <source>
        <dbReference type="Proteomes" id="UP000008141"/>
    </source>
</evidence>
<dbReference type="CDD" id="cd05941">
    <property type="entry name" value="MCS"/>
    <property type="match status" value="1"/>
</dbReference>
<dbReference type="SUPFAM" id="SSF56801">
    <property type="entry name" value="Acetyl-CoA synthetase-like"/>
    <property type="match status" value="1"/>
</dbReference>
<dbReference type="RefSeq" id="XP_005847560.1">
    <property type="nucleotide sequence ID" value="XM_005847498.1"/>
</dbReference>
<dbReference type="InterPro" id="IPR020845">
    <property type="entry name" value="AMP-binding_CS"/>
</dbReference>
<protein>
    <recommendedName>
        <fullName evidence="6">AMP-dependent synthetase/ligase domain-containing protein</fullName>
    </recommendedName>
</protein>
<evidence type="ECO:0000256" key="1">
    <source>
        <dbReference type="ARBA" id="ARBA00006432"/>
    </source>
</evidence>
<dbReference type="InterPro" id="IPR000873">
    <property type="entry name" value="AMP-dep_synth/lig_dom"/>
</dbReference>
<dbReference type="AlphaFoldDB" id="E1ZF94"/>
<dbReference type="STRING" id="554065.E1ZF94"/>
<dbReference type="PANTHER" id="PTHR43201:SF8">
    <property type="entry name" value="ACYL-COA SYNTHETASE FAMILY MEMBER 3"/>
    <property type="match status" value="1"/>
</dbReference>
<evidence type="ECO:0008006" key="6">
    <source>
        <dbReference type="Google" id="ProtNLM"/>
    </source>
</evidence>
<dbReference type="GeneID" id="17355002"/>
<proteinExistence type="inferred from homology"/>
<dbReference type="FunCoup" id="E1ZF94">
    <property type="interactions" value="1303"/>
</dbReference>
<organism evidence="5">
    <name type="scientific">Chlorella variabilis</name>
    <name type="common">Green alga</name>
    <dbReference type="NCBI Taxonomy" id="554065"/>
    <lineage>
        <taxon>Eukaryota</taxon>
        <taxon>Viridiplantae</taxon>
        <taxon>Chlorophyta</taxon>
        <taxon>core chlorophytes</taxon>
        <taxon>Trebouxiophyceae</taxon>
        <taxon>Chlorellales</taxon>
        <taxon>Chlorellaceae</taxon>
        <taxon>Chlorella clade</taxon>
        <taxon>Chlorella</taxon>
    </lineage>
</organism>
<feature type="domain" description="AMP-dependent synthetase/ligase" evidence="2">
    <location>
        <begin position="58"/>
        <end position="397"/>
    </location>
</feature>
<dbReference type="GO" id="GO:0006631">
    <property type="term" value="P:fatty acid metabolic process"/>
    <property type="evidence" value="ECO:0007669"/>
    <property type="project" value="TreeGrafter"/>
</dbReference>
<dbReference type="OMA" id="IYEYYGM"/>
<dbReference type="eggNOG" id="KOG1176">
    <property type="taxonomic scope" value="Eukaryota"/>
</dbReference>
<evidence type="ECO:0000313" key="4">
    <source>
        <dbReference type="EMBL" id="EFN55458.1"/>
    </source>
</evidence>
<keyword evidence="5" id="KW-1185">Reference proteome</keyword>
<dbReference type="PANTHER" id="PTHR43201">
    <property type="entry name" value="ACYL-COA SYNTHETASE"/>
    <property type="match status" value="1"/>
</dbReference>
<dbReference type="KEGG" id="cvr:CHLNCDRAFT_133799"/>
<gene>
    <name evidence="4" type="ORF">CHLNCDRAFT_133799</name>
</gene>
<dbReference type="InParanoid" id="E1ZF94"/>
<evidence type="ECO:0000259" key="2">
    <source>
        <dbReference type="Pfam" id="PF00501"/>
    </source>
</evidence>
<comment type="similarity">
    <text evidence="1">Belongs to the ATP-dependent AMP-binding enzyme family.</text>
</comment>
<dbReference type="PROSITE" id="PS00455">
    <property type="entry name" value="AMP_BINDING"/>
    <property type="match status" value="1"/>
</dbReference>
<dbReference type="EMBL" id="GL433844">
    <property type="protein sequence ID" value="EFN55458.1"/>
    <property type="molecule type" value="Genomic_DNA"/>
</dbReference>
<dbReference type="Gene3D" id="3.40.50.12780">
    <property type="entry name" value="N-terminal domain of ligase-like"/>
    <property type="match status" value="1"/>
</dbReference>
<accession>E1ZF94</accession>
<dbReference type="InterPro" id="IPR025110">
    <property type="entry name" value="AMP-bd_C"/>
</dbReference>
<dbReference type="Gene3D" id="3.30.300.30">
    <property type="match status" value="1"/>
</dbReference>
<name>E1ZF94_CHLVA</name>
<dbReference type="InterPro" id="IPR045851">
    <property type="entry name" value="AMP-bd_C_sf"/>
</dbReference>
<sequence length="557" mass="59545">MDLLRASLDFLPRTALVAGGRSYRYADLLSMALAASRQLSGGGASAAPGASRAPTTATDGPRVALMCDPGAGYVAGTWAAWLHRGIAVPQLQYVLEDAEVAAVLASKRHADRLHALAKAWTSPLQLLLLLVPAPLGAEVHVIEEQQQLAAGAPAAVQQQLQAEVQERLVGQEPGDGALIVYTSGTTGRPKGALHTHASLAAMVRTLCTAWEWQPQDRILHALPLHHVHGVVNALYCPLSVGACVEMLPKFSPQEVWQRLQRKEDPITVFMGVPTMFSHLLSRYDDMDKTQQTATAAAASGLRLTVSGSAACPAPIMQRWEQLSGRRLLERYGMTETGMILGNPYRGERRSETVGQPFPGVDVRITHADGSDAGAGKRLGSGPGEFQVRSPQLFREYWRRPDATAEAFDRHGFFLTGDTAVLEDGYYRLLGRSSVDIIKHGGYKISALAIESVLLEHPAIAEVAVVGLSDETYGERIAAVVALKQQQSPGSPSGVGGSGSGGRLTLPELRSWAADQLPAYQLPAELVVLPAIPRNVMGKANKKELREQLFPAASAAAA</sequence>
<dbReference type="Pfam" id="PF00501">
    <property type="entry name" value="AMP-binding"/>
    <property type="match status" value="1"/>
</dbReference>
<dbReference type="Pfam" id="PF13193">
    <property type="entry name" value="AMP-binding_C"/>
    <property type="match status" value="1"/>
</dbReference>
<evidence type="ECO:0000259" key="3">
    <source>
        <dbReference type="Pfam" id="PF13193"/>
    </source>
</evidence>
<feature type="domain" description="AMP-binding enzyme C-terminal" evidence="3">
    <location>
        <begin position="449"/>
        <end position="538"/>
    </location>
</feature>
<reference evidence="4 5" key="1">
    <citation type="journal article" date="2010" name="Plant Cell">
        <title>The Chlorella variabilis NC64A genome reveals adaptation to photosymbiosis, coevolution with viruses, and cryptic sex.</title>
        <authorList>
            <person name="Blanc G."/>
            <person name="Duncan G."/>
            <person name="Agarkova I."/>
            <person name="Borodovsky M."/>
            <person name="Gurnon J."/>
            <person name="Kuo A."/>
            <person name="Lindquist E."/>
            <person name="Lucas S."/>
            <person name="Pangilinan J."/>
            <person name="Polle J."/>
            <person name="Salamov A."/>
            <person name="Terry A."/>
            <person name="Yamada T."/>
            <person name="Dunigan D.D."/>
            <person name="Grigoriev I.V."/>
            <person name="Claverie J.M."/>
            <person name="Van Etten J.L."/>
        </authorList>
    </citation>
    <scope>NUCLEOTIDE SEQUENCE [LARGE SCALE GENOMIC DNA]</scope>
    <source>
        <strain evidence="4 5">NC64A</strain>
    </source>
</reference>